<dbReference type="Proteomes" id="UP000042997">
    <property type="component" value="Unassembled WGS sequence"/>
</dbReference>
<gene>
    <name evidence="2" type="ORF">RHRU231_430184</name>
</gene>
<name>A0A098BM60_9NOCA</name>
<dbReference type="AlphaFoldDB" id="A0A098BM60"/>
<evidence type="ECO:0000313" key="3">
    <source>
        <dbReference type="Proteomes" id="UP000042997"/>
    </source>
</evidence>
<sequence>MSSSRPPCHSPAGRCPRRVARPREQDPQRNFGHRSIDGRSITCSKERMFDVYHVAPTKSAQRAENVEQMFDNRAAES</sequence>
<reference evidence="2 3" key="1">
    <citation type="journal article" date="2014" name="Genome Announc.">
        <title>Draft Genome Sequence of Propane- and Butane-Oxidizing Actinobacterium Rhodococcus ruber IEGM 231.</title>
        <authorList>
            <person name="Ivshina I.B."/>
            <person name="Kuyukina M.S."/>
            <person name="Krivoruchko A.V."/>
            <person name="Barbe V."/>
            <person name="Fischer C."/>
        </authorList>
    </citation>
    <scope>NUCLEOTIDE SEQUENCE [LARGE SCALE GENOMIC DNA]</scope>
</reference>
<evidence type="ECO:0000256" key="1">
    <source>
        <dbReference type="SAM" id="MobiDB-lite"/>
    </source>
</evidence>
<dbReference type="EMBL" id="CCSD01000054">
    <property type="protein sequence ID" value="CDZ88806.1"/>
    <property type="molecule type" value="Genomic_DNA"/>
</dbReference>
<evidence type="ECO:0000313" key="2">
    <source>
        <dbReference type="EMBL" id="CDZ88806.1"/>
    </source>
</evidence>
<feature type="region of interest" description="Disordered" evidence="1">
    <location>
        <begin position="1"/>
        <end position="39"/>
    </location>
</feature>
<proteinExistence type="predicted"/>
<protein>
    <submittedName>
        <fullName evidence="2">Uncharacterized protein</fullName>
    </submittedName>
</protein>
<organism evidence="2 3">
    <name type="scientific">Rhodococcus ruber</name>
    <dbReference type="NCBI Taxonomy" id="1830"/>
    <lineage>
        <taxon>Bacteria</taxon>
        <taxon>Bacillati</taxon>
        <taxon>Actinomycetota</taxon>
        <taxon>Actinomycetes</taxon>
        <taxon>Mycobacteriales</taxon>
        <taxon>Nocardiaceae</taxon>
        <taxon>Rhodococcus</taxon>
    </lineage>
</organism>
<accession>A0A098BM60</accession>